<evidence type="ECO:0000256" key="8">
    <source>
        <dbReference type="SAM" id="Phobius"/>
    </source>
</evidence>
<evidence type="ECO:0000256" key="6">
    <source>
        <dbReference type="ARBA" id="ARBA00022989"/>
    </source>
</evidence>
<keyword evidence="6 8" id="KW-1133">Transmembrane helix</keyword>
<evidence type="ECO:0000256" key="5">
    <source>
        <dbReference type="ARBA" id="ARBA00022692"/>
    </source>
</evidence>
<name>M8DY81_9BACL</name>
<dbReference type="GeneID" id="89498541"/>
<dbReference type="PANTHER" id="PTHR34975:SF2">
    <property type="entry name" value="SPORE GERMINATION PROTEIN A2"/>
    <property type="match status" value="1"/>
</dbReference>
<dbReference type="PATRIC" id="fig|1300222.3.peg.2946"/>
<evidence type="ECO:0000256" key="4">
    <source>
        <dbReference type="ARBA" id="ARBA00022544"/>
    </source>
</evidence>
<keyword evidence="4" id="KW-0309">Germination</keyword>
<feature type="transmembrane region" description="Helical" evidence="8">
    <location>
        <begin position="221"/>
        <end position="244"/>
    </location>
</feature>
<feature type="transmembrane region" description="Helical" evidence="8">
    <location>
        <begin position="117"/>
        <end position="139"/>
    </location>
</feature>
<comment type="caution">
    <text evidence="9">The sequence shown here is derived from an EMBL/GenBank/DDBJ whole genome shotgun (WGS) entry which is preliminary data.</text>
</comment>
<dbReference type="OrthoDB" id="2716906at2"/>
<keyword evidence="5 8" id="KW-0812">Transmembrane</keyword>
<feature type="transmembrane region" description="Helical" evidence="8">
    <location>
        <begin position="16"/>
        <end position="33"/>
    </location>
</feature>
<keyword evidence="10" id="KW-1185">Reference proteome</keyword>
<dbReference type="Proteomes" id="UP000012081">
    <property type="component" value="Unassembled WGS sequence"/>
</dbReference>
<feature type="transmembrane region" description="Helical" evidence="8">
    <location>
        <begin position="340"/>
        <end position="359"/>
    </location>
</feature>
<proteinExistence type="inferred from homology"/>
<dbReference type="AlphaFoldDB" id="M8DY81"/>
<organism evidence="9 10">
    <name type="scientific">Brevibacillus borstelensis AK1</name>
    <dbReference type="NCBI Taxonomy" id="1300222"/>
    <lineage>
        <taxon>Bacteria</taxon>
        <taxon>Bacillati</taxon>
        <taxon>Bacillota</taxon>
        <taxon>Bacilli</taxon>
        <taxon>Bacillales</taxon>
        <taxon>Paenibacillaceae</taxon>
        <taxon>Brevibacillus</taxon>
    </lineage>
</organism>
<dbReference type="EMBL" id="APBN01000005">
    <property type="protein sequence ID" value="EMT51981.1"/>
    <property type="molecule type" value="Genomic_DNA"/>
</dbReference>
<evidence type="ECO:0000256" key="3">
    <source>
        <dbReference type="ARBA" id="ARBA00022448"/>
    </source>
</evidence>
<comment type="subcellular location">
    <subcellularLocation>
        <location evidence="1">Membrane</location>
        <topology evidence="1">Multi-pass membrane protein</topology>
    </subcellularLocation>
</comment>
<dbReference type="STRING" id="1300222.I532_14098"/>
<accession>M8DY81</accession>
<evidence type="ECO:0000256" key="7">
    <source>
        <dbReference type="ARBA" id="ARBA00023136"/>
    </source>
</evidence>
<evidence type="ECO:0000256" key="2">
    <source>
        <dbReference type="ARBA" id="ARBA00007998"/>
    </source>
</evidence>
<protein>
    <submittedName>
        <fullName evidence="9">Spore germination protein GerLB</fullName>
    </submittedName>
</protein>
<feature type="transmembrane region" description="Helical" evidence="8">
    <location>
        <begin position="151"/>
        <end position="169"/>
    </location>
</feature>
<dbReference type="GO" id="GO:0009847">
    <property type="term" value="P:spore germination"/>
    <property type="evidence" value="ECO:0007669"/>
    <property type="project" value="InterPro"/>
</dbReference>
<feature type="transmembrane region" description="Helical" evidence="8">
    <location>
        <begin position="310"/>
        <end position="328"/>
    </location>
</feature>
<dbReference type="Pfam" id="PF03845">
    <property type="entry name" value="Spore_permease"/>
    <property type="match status" value="1"/>
</dbReference>
<dbReference type="InterPro" id="IPR004761">
    <property type="entry name" value="Spore_GerAB"/>
</dbReference>
<feature type="transmembrane region" description="Helical" evidence="8">
    <location>
        <begin position="276"/>
        <end position="298"/>
    </location>
</feature>
<dbReference type="RefSeq" id="WP_003388995.1">
    <property type="nucleotide sequence ID" value="NZ_APBN01000005.1"/>
</dbReference>
<evidence type="ECO:0000256" key="1">
    <source>
        <dbReference type="ARBA" id="ARBA00004141"/>
    </source>
</evidence>
<evidence type="ECO:0000313" key="9">
    <source>
        <dbReference type="EMBL" id="EMT51981.1"/>
    </source>
</evidence>
<comment type="similarity">
    <text evidence="2">Belongs to the amino acid-polyamine-organocation (APC) superfamily. Spore germination protein (SGP) (TC 2.A.3.9) family.</text>
</comment>
<sequence length="368" mass="41116">MNTLPYADQKIGQKEMVFIVANVVIGVGILTFPRTLAAKTGSIDGWISILISGLVASVIGWLLGKLASRFPANSFFEYASLIVSRPVAQVITFLVGIYFLLFVSFEARALGNIAKQYLFTTTPVEVITLAFLLIVQYAVAGTRIALLRLNMLFFPIVLLISAVVQLYSIQMLELDNVRPLFTTGLGALLQGSKEVNLSFSGYEVVLFYTLLMTRAEDAPKAVVKGLLIPIFLYLTIYIFVIGVFSAEVVKNLTYPTIELAKDVEVPGGFIERVESLFFTIWIMTIFNSCTVFFDLAIFNLGSIFPNVRKFTWLLIISPLVYMISLWPQNLVQFFSLGDQLVYFGIFITYLVPILLLLIAKWRGVRGDE</sequence>
<dbReference type="GO" id="GO:0016020">
    <property type="term" value="C:membrane"/>
    <property type="evidence" value="ECO:0007669"/>
    <property type="project" value="UniProtKB-SubCell"/>
</dbReference>
<feature type="transmembrane region" description="Helical" evidence="8">
    <location>
        <begin position="87"/>
        <end position="105"/>
    </location>
</feature>
<reference evidence="9 10" key="1">
    <citation type="submission" date="2013-03" db="EMBL/GenBank/DDBJ databases">
        <title>Assembly of a new bacterial strain Brevibacillus borstelensis AK1.</title>
        <authorList>
            <person name="Rajan I."/>
            <person name="PoliReddy D."/>
            <person name="Sugumar T."/>
            <person name="Rathinam K."/>
            <person name="Alqarawi S."/>
            <person name="Khalil A.B."/>
            <person name="Sivakumar N."/>
        </authorList>
    </citation>
    <scope>NUCLEOTIDE SEQUENCE [LARGE SCALE GENOMIC DNA]</scope>
    <source>
        <strain evidence="9 10">AK1</strain>
    </source>
</reference>
<gene>
    <name evidence="9" type="ORF">I532_14098</name>
</gene>
<feature type="transmembrane region" description="Helical" evidence="8">
    <location>
        <begin position="45"/>
        <end position="67"/>
    </location>
</feature>
<keyword evidence="3" id="KW-0813">Transport</keyword>
<dbReference type="NCBIfam" id="TIGR00912">
    <property type="entry name" value="2A0309"/>
    <property type="match status" value="1"/>
</dbReference>
<keyword evidence="7 8" id="KW-0472">Membrane</keyword>
<dbReference type="PANTHER" id="PTHR34975">
    <property type="entry name" value="SPORE GERMINATION PROTEIN A2"/>
    <property type="match status" value="1"/>
</dbReference>
<evidence type="ECO:0000313" key="10">
    <source>
        <dbReference type="Proteomes" id="UP000012081"/>
    </source>
</evidence>